<dbReference type="GO" id="GO:0032809">
    <property type="term" value="C:neuronal cell body membrane"/>
    <property type="evidence" value="ECO:0007669"/>
    <property type="project" value="TreeGrafter"/>
</dbReference>
<evidence type="ECO:0000256" key="2">
    <source>
        <dbReference type="ARBA" id="ARBA00022448"/>
    </source>
</evidence>
<evidence type="ECO:0000256" key="9">
    <source>
        <dbReference type="ARBA" id="ARBA00023053"/>
    </source>
</evidence>
<dbReference type="SUPFAM" id="SSF161070">
    <property type="entry name" value="SNF-like"/>
    <property type="match status" value="1"/>
</dbReference>
<keyword evidence="10 14" id="KW-0472">Membrane</keyword>
<dbReference type="PRINTS" id="PR00176">
    <property type="entry name" value="NANEUSMPORT"/>
</dbReference>
<keyword evidence="11" id="KW-1015">Disulfide bond</keyword>
<comment type="subcellular location">
    <subcellularLocation>
        <location evidence="1">Cell membrane</location>
        <topology evidence="1">Multi-pass membrane protein</topology>
    </subcellularLocation>
</comment>
<accession>A0A671LJ04</accession>
<keyword evidence="5 13" id="KW-0479">Metal-binding</keyword>
<keyword evidence="9 13" id="KW-0915">Sodium</keyword>
<evidence type="ECO:0000313" key="16">
    <source>
        <dbReference type="Ensembl" id="ENSSANP00000018316.1"/>
    </source>
</evidence>
<keyword evidence="6" id="KW-0532">Neurotransmitter transport</keyword>
<name>A0A671LJ04_9TELE</name>
<dbReference type="GO" id="GO:0051583">
    <property type="term" value="P:dopamine uptake involved in synaptic transmission"/>
    <property type="evidence" value="ECO:0007669"/>
    <property type="project" value="TreeGrafter"/>
</dbReference>
<dbReference type="PANTHER" id="PTHR11616">
    <property type="entry name" value="SODIUM/CHLORIDE DEPENDENT TRANSPORTER"/>
    <property type="match status" value="1"/>
</dbReference>
<feature type="binding site" evidence="13">
    <location>
        <position position="324"/>
    </location>
    <ligand>
        <name>Na(+)</name>
        <dbReference type="ChEBI" id="CHEBI:29101"/>
        <label>1</label>
    </ligand>
</feature>
<dbReference type="GO" id="GO:0046872">
    <property type="term" value="F:metal ion binding"/>
    <property type="evidence" value="ECO:0007669"/>
    <property type="project" value="UniProtKB-KW"/>
</dbReference>
<reference evidence="16" key="1">
    <citation type="submission" date="2025-08" db="UniProtKB">
        <authorList>
            <consortium name="Ensembl"/>
        </authorList>
    </citation>
    <scope>IDENTIFICATION</scope>
</reference>
<dbReference type="AlphaFoldDB" id="A0A671LJ04"/>
<dbReference type="GO" id="GO:0042734">
    <property type="term" value="C:presynaptic membrane"/>
    <property type="evidence" value="ECO:0007669"/>
    <property type="project" value="TreeGrafter"/>
</dbReference>
<evidence type="ECO:0000313" key="17">
    <source>
        <dbReference type="Proteomes" id="UP000472260"/>
    </source>
</evidence>
<feature type="binding site" evidence="13">
    <location>
        <position position="327"/>
    </location>
    <ligand>
        <name>Na(+)</name>
        <dbReference type="ChEBI" id="CHEBI:29101"/>
        <label>1</label>
    </ligand>
</feature>
<dbReference type="GO" id="GO:0006865">
    <property type="term" value="P:amino acid transport"/>
    <property type="evidence" value="ECO:0007669"/>
    <property type="project" value="TreeGrafter"/>
</dbReference>
<keyword evidence="12" id="KW-0325">Glycoprotein</keyword>
<dbReference type="Pfam" id="PF00209">
    <property type="entry name" value="SNF"/>
    <property type="match status" value="1"/>
</dbReference>
<keyword evidence="8 14" id="KW-1133">Transmembrane helix</keyword>
<protein>
    <submittedName>
        <fullName evidence="16">Sodium-dependent noradrenaline transporter-like</fullName>
    </submittedName>
</protein>
<keyword evidence="4 14" id="KW-0812">Transmembrane</keyword>
<evidence type="ECO:0000256" key="10">
    <source>
        <dbReference type="ARBA" id="ARBA00023136"/>
    </source>
</evidence>
<feature type="transmembrane region" description="Helical" evidence="14">
    <location>
        <begin position="41"/>
        <end position="61"/>
    </location>
</feature>
<evidence type="ECO:0000256" key="1">
    <source>
        <dbReference type="ARBA" id="ARBA00004651"/>
    </source>
</evidence>
<keyword evidence="17" id="KW-1185">Reference proteome</keyword>
<evidence type="ECO:0000256" key="6">
    <source>
        <dbReference type="ARBA" id="ARBA00022775"/>
    </source>
</evidence>
<dbReference type="InterPro" id="IPR037272">
    <property type="entry name" value="SNS_sf"/>
</dbReference>
<sequence>MFLFIAGMPLFYMELALGQYNKEGAATVWKICPIFKGMQKISLYVGFYYNVIIAWSLYYLFASLTSELPWLKCNNPWNTSQKMTWKHPNALLLSSTCRTCSPVCHWFFGYTLFNLTYHFSSSRREVLHIHESKGINDLGLPRWELALCLILVVFILYFSLWKGVKSSGKVVYVTATMPYIVLFVLLIRGITLPGAMNGIRAYLHIDLEKLNDPQVWIDAATQIFFSLGAGFGVLIAFASYNKFENNCYRYDKSLISTINCITSFFSGFAIFSVLGYMAHQHQVNIKDVATEGAGLVFIIYPEAISTLPGSTFFAIVFFIMLLTLGIDMITGLSDDFKFLKRHRKLFTFAVVFGTFLIALLCITNVSLLDLFCSSVTI</sequence>
<dbReference type="InterPro" id="IPR000175">
    <property type="entry name" value="Na/ntran_symport"/>
</dbReference>
<proteinExistence type="predicted"/>
<keyword evidence="7" id="KW-0769">Symport</keyword>
<feature type="transmembrane region" description="Helical" evidence="14">
    <location>
        <begin position="345"/>
        <end position="367"/>
    </location>
</feature>
<evidence type="ECO:0000256" key="3">
    <source>
        <dbReference type="ARBA" id="ARBA00022475"/>
    </source>
</evidence>
<feature type="chain" id="PRO_5047039625" evidence="15">
    <location>
        <begin position="19"/>
        <end position="377"/>
    </location>
</feature>
<evidence type="ECO:0000256" key="14">
    <source>
        <dbReference type="SAM" id="Phobius"/>
    </source>
</evidence>
<feature type="signal peptide" evidence="15">
    <location>
        <begin position="1"/>
        <end position="18"/>
    </location>
</feature>
<dbReference type="Proteomes" id="UP000472260">
    <property type="component" value="Unassembled WGS sequence"/>
</dbReference>
<organism evidence="16 17">
    <name type="scientific">Sinocyclocheilus anshuiensis</name>
    <dbReference type="NCBI Taxonomy" id="1608454"/>
    <lineage>
        <taxon>Eukaryota</taxon>
        <taxon>Metazoa</taxon>
        <taxon>Chordata</taxon>
        <taxon>Craniata</taxon>
        <taxon>Vertebrata</taxon>
        <taxon>Euteleostomi</taxon>
        <taxon>Actinopterygii</taxon>
        <taxon>Neopterygii</taxon>
        <taxon>Teleostei</taxon>
        <taxon>Ostariophysi</taxon>
        <taxon>Cypriniformes</taxon>
        <taxon>Cyprinidae</taxon>
        <taxon>Cyprininae</taxon>
        <taxon>Sinocyclocheilus</taxon>
    </lineage>
</organism>
<gene>
    <name evidence="16" type="primary">LOC107657091</name>
</gene>
<feature type="transmembrane region" description="Helical" evidence="14">
    <location>
        <begin position="215"/>
        <end position="237"/>
    </location>
</feature>
<feature type="transmembrane region" description="Helical" evidence="14">
    <location>
        <begin position="170"/>
        <end position="195"/>
    </location>
</feature>
<evidence type="ECO:0000256" key="7">
    <source>
        <dbReference type="ARBA" id="ARBA00022847"/>
    </source>
</evidence>
<feature type="binding site" evidence="13">
    <location>
        <position position="259"/>
    </location>
    <ligand>
        <name>Na(+)</name>
        <dbReference type="ChEBI" id="CHEBI:29101"/>
        <label>1</label>
    </ligand>
</feature>
<dbReference type="GO" id="GO:0030424">
    <property type="term" value="C:axon"/>
    <property type="evidence" value="ECO:0007669"/>
    <property type="project" value="TreeGrafter"/>
</dbReference>
<keyword evidence="3" id="KW-1003">Cell membrane</keyword>
<dbReference type="PANTHER" id="PTHR11616:SF320">
    <property type="entry name" value="SODIUM-DEPENDENT NORADRENALINE TRANSPORTER"/>
    <property type="match status" value="1"/>
</dbReference>
<feature type="binding site" evidence="13">
    <location>
        <position position="226"/>
    </location>
    <ligand>
        <name>Na(+)</name>
        <dbReference type="ChEBI" id="CHEBI:29101"/>
        <label>1</label>
    </ligand>
</feature>
<keyword evidence="15" id="KW-0732">Signal</keyword>
<dbReference type="GO" id="GO:0005330">
    <property type="term" value="F:dopamine:sodium symporter activity"/>
    <property type="evidence" value="ECO:0007669"/>
    <property type="project" value="TreeGrafter"/>
</dbReference>
<evidence type="ECO:0000256" key="12">
    <source>
        <dbReference type="ARBA" id="ARBA00023180"/>
    </source>
</evidence>
<evidence type="ECO:0000256" key="8">
    <source>
        <dbReference type="ARBA" id="ARBA00022989"/>
    </source>
</evidence>
<reference evidence="16" key="2">
    <citation type="submission" date="2025-09" db="UniProtKB">
        <authorList>
            <consortium name="Ensembl"/>
        </authorList>
    </citation>
    <scope>IDENTIFICATION</scope>
</reference>
<dbReference type="PROSITE" id="PS00754">
    <property type="entry name" value="NA_NEUROTRAN_SYMP_2"/>
    <property type="match status" value="1"/>
</dbReference>
<feature type="transmembrane region" description="Helical" evidence="14">
    <location>
        <begin position="312"/>
        <end position="333"/>
    </location>
</feature>
<evidence type="ECO:0000256" key="5">
    <source>
        <dbReference type="ARBA" id="ARBA00022723"/>
    </source>
</evidence>
<dbReference type="Ensembl" id="ENSSANT00000019547.1">
    <property type="protein sequence ID" value="ENSSANP00000018316.1"/>
    <property type="gene ID" value="ENSSANG00000009530.1"/>
</dbReference>
<feature type="transmembrane region" description="Helical" evidence="14">
    <location>
        <begin position="258"/>
        <end position="278"/>
    </location>
</feature>
<dbReference type="GO" id="GO:0005334">
    <property type="term" value="F:norepinephrine:sodium symporter activity"/>
    <property type="evidence" value="ECO:0007669"/>
    <property type="project" value="TreeGrafter"/>
</dbReference>
<evidence type="ECO:0000256" key="4">
    <source>
        <dbReference type="ARBA" id="ARBA00022692"/>
    </source>
</evidence>
<evidence type="ECO:0000256" key="15">
    <source>
        <dbReference type="SAM" id="SignalP"/>
    </source>
</evidence>
<evidence type="ECO:0000256" key="13">
    <source>
        <dbReference type="PIRSR" id="PIRSR600175-1"/>
    </source>
</evidence>
<dbReference type="PROSITE" id="PS50267">
    <property type="entry name" value="NA_NEUROTRAN_SYMP_3"/>
    <property type="match status" value="1"/>
</dbReference>
<keyword evidence="2" id="KW-0813">Transport</keyword>
<evidence type="ECO:0000256" key="11">
    <source>
        <dbReference type="ARBA" id="ARBA00023157"/>
    </source>
</evidence>
<feature type="transmembrane region" description="Helical" evidence="14">
    <location>
        <begin position="140"/>
        <end position="158"/>
    </location>
</feature>